<dbReference type="AlphaFoldDB" id="A0A0C9UHP6"/>
<dbReference type="PANTHER" id="PTHR46915">
    <property type="entry name" value="UBIQUITIN-LIKE PROTEASE 4-RELATED"/>
    <property type="match status" value="1"/>
</dbReference>
<protein>
    <recommendedName>
        <fullName evidence="5">Ubiquitin-like protease family profile domain-containing protein</fullName>
    </recommendedName>
</protein>
<accession>A0A0C9UHP6</accession>
<dbReference type="InterPro" id="IPR038765">
    <property type="entry name" value="Papain-like_cys_pep_sf"/>
</dbReference>
<organism evidence="6 7">
    <name type="scientific">Sphaerobolus stellatus (strain SS14)</name>
    <dbReference type="NCBI Taxonomy" id="990650"/>
    <lineage>
        <taxon>Eukaryota</taxon>
        <taxon>Fungi</taxon>
        <taxon>Dikarya</taxon>
        <taxon>Basidiomycota</taxon>
        <taxon>Agaricomycotina</taxon>
        <taxon>Agaricomycetes</taxon>
        <taxon>Phallomycetidae</taxon>
        <taxon>Geastrales</taxon>
        <taxon>Sphaerobolaceae</taxon>
        <taxon>Sphaerobolus</taxon>
    </lineage>
</organism>
<dbReference type="GO" id="GO:0006508">
    <property type="term" value="P:proteolysis"/>
    <property type="evidence" value="ECO:0007669"/>
    <property type="project" value="UniProtKB-KW"/>
</dbReference>
<feature type="domain" description="Ubiquitin-like protease family profile" evidence="5">
    <location>
        <begin position="47"/>
        <end position="205"/>
    </location>
</feature>
<dbReference type="Proteomes" id="UP000054279">
    <property type="component" value="Unassembled WGS sequence"/>
</dbReference>
<dbReference type="Gene3D" id="3.40.395.10">
    <property type="entry name" value="Adenoviral Proteinase, Chain A"/>
    <property type="match status" value="1"/>
</dbReference>
<dbReference type="EMBL" id="KN837305">
    <property type="protein sequence ID" value="KIJ28452.1"/>
    <property type="molecule type" value="Genomic_DNA"/>
</dbReference>
<evidence type="ECO:0000256" key="2">
    <source>
        <dbReference type="ARBA" id="ARBA00022670"/>
    </source>
</evidence>
<dbReference type="PROSITE" id="PS50600">
    <property type="entry name" value="ULP_PROTEASE"/>
    <property type="match status" value="1"/>
</dbReference>
<dbReference type="GO" id="GO:0016926">
    <property type="term" value="P:protein desumoylation"/>
    <property type="evidence" value="ECO:0007669"/>
    <property type="project" value="UniProtKB-ARBA"/>
</dbReference>
<evidence type="ECO:0000313" key="6">
    <source>
        <dbReference type="EMBL" id="KIJ28452.1"/>
    </source>
</evidence>
<dbReference type="OrthoDB" id="442460at2759"/>
<dbReference type="HOGENOM" id="CLU_070654_0_0_1"/>
<evidence type="ECO:0000256" key="1">
    <source>
        <dbReference type="ARBA" id="ARBA00005234"/>
    </source>
</evidence>
<reference evidence="6 7" key="1">
    <citation type="submission" date="2014-06" db="EMBL/GenBank/DDBJ databases">
        <title>Evolutionary Origins and Diversification of the Mycorrhizal Mutualists.</title>
        <authorList>
            <consortium name="DOE Joint Genome Institute"/>
            <consortium name="Mycorrhizal Genomics Consortium"/>
            <person name="Kohler A."/>
            <person name="Kuo A."/>
            <person name="Nagy L.G."/>
            <person name="Floudas D."/>
            <person name="Copeland A."/>
            <person name="Barry K.W."/>
            <person name="Cichocki N."/>
            <person name="Veneault-Fourrey C."/>
            <person name="LaButti K."/>
            <person name="Lindquist E.A."/>
            <person name="Lipzen A."/>
            <person name="Lundell T."/>
            <person name="Morin E."/>
            <person name="Murat C."/>
            <person name="Riley R."/>
            <person name="Ohm R."/>
            <person name="Sun H."/>
            <person name="Tunlid A."/>
            <person name="Henrissat B."/>
            <person name="Grigoriev I.V."/>
            <person name="Hibbett D.S."/>
            <person name="Martin F."/>
        </authorList>
    </citation>
    <scope>NUCLEOTIDE SEQUENCE [LARGE SCALE GENOMIC DNA]</scope>
    <source>
        <strain evidence="6 7">SS14</strain>
    </source>
</reference>
<keyword evidence="7" id="KW-1185">Reference proteome</keyword>
<dbReference type="GO" id="GO:0019783">
    <property type="term" value="F:ubiquitin-like protein peptidase activity"/>
    <property type="evidence" value="ECO:0007669"/>
    <property type="project" value="UniProtKB-ARBA"/>
</dbReference>
<evidence type="ECO:0000259" key="5">
    <source>
        <dbReference type="PROSITE" id="PS50600"/>
    </source>
</evidence>
<comment type="similarity">
    <text evidence="1">Belongs to the peptidase C48 family.</text>
</comment>
<keyword evidence="2" id="KW-0645">Protease</keyword>
<name>A0A0C9UHP6_SPHS4</name>
<dbReference type="GO" id="GO:0008234">
    <property type="term" value="F:cysteine-type peptidase activity"/>
    <property type="evidence" value="ECO:0007669"/>
    <property type="project" value="UniProtKB-KW"/>
</dbReference>
<evidence type="ECO:0000256" key="3">
    <source>
        <dbReference type="ARBA" id="ARBA00022801"/>
    </source>
</evidence>
<keyword evidence="4" id="KW-0788">Thiol protease</keyword>
<dbReference type="Pfam" id="PF02902">
    <property type="entry name" value="Peptidase_C48"/>
    <property type="match status" value="1"/>
</dbReference>
<keyword evidence="3" id="KW-0378">Hydrolase</keyword>
<evidence type="ECO:0000256" key="4">
    <source>
        <dbReference type="ARBA" id="ARBA00022807"/>
    </source>
</evidence>
<proteinExistence type="inferred from homology"/>
<dbReference type="PANTHER" id="PTHR46915:SF2">
    <property type="entry name" value="UBIQUITIN-LIKE PROTEASE 4"/>
    <property type="match status" value="1"/>
</dbReference>
<dbReference type="InterPro" id="IPR003653">
    <property type="entry name" value="Peptidase_C48_C"/>
</dbReference>
<gene>
    <name evidence="6" type="ORF">M422DRAFT_784562</name>
</gene>
<sequence>MPPRPLSPDREFITSDTEIDPKFTLKDEDIAFKFPSSLHYLFDGAPSIVQLRDLTRLPAGQWWNDALVDYALSKSTLVCTSHFYTQYTAHGYESIQKWSKRRDPFTYQNIVIPVHLGNHWLVVIICDPSLLTSDHPEQRALVFSLDSLGDTCEAIRKSMCDWLLKEAEMRSKPIISPPVTMSLKVALQPNTCDCGPYMVHNLDRFMRHRDTLVAHIIMEQLMIIWHPKLAKHRRRFIADHCKVTRRDWIGQDSIDKA</sequence>
<dbReference type="SUPFAM" id="SSF54001">
    <property type="entry name" value="Cysteine proteinases"/>
    <property type="match status" value="1"/>
</dbReference>
<evidence type="ECO:0000313" key="7">
    <source>
        <dbReference type="Proteomes" id="UP000054279"/>
    </source>
</evidence>